<organism evidence="1 2">
    <name type="scientific">Rangifer tarandus platyrhynchus</name>
    <name type="common">Svalbard reindeer</name>
    <dbReference type="NCBI Taxonomy" id="3082113"/>
    <lineage>
        <taxon>Eukaryota</taxon>
        <taxon>Metazoa</taxon>
        <taxon>Chordata</taxon>
        <taxon>Craniata</taxon>
        <taxon>Vertebrata</taxon>
        <taxon>Euteleostomi</taxon>
        <taxon>Mammalia</taxon>
        <taxon>Eutheria</taxon>
        <taxon>Laurasiatheria</taxon>
        <taxon>Artiodactyla</taxon>
        <taxon>Ruminantia</taxon>
        <taxon>Pecora</taxon>
        <taxon>Cervidae</taxon>
        <taxon>Odocoileinae</taxon>
        <taxon>Rangifer</taxon>
    </lineage>
</organism>
<name>A0ABN8ZVA6_RANTA</name>
<reference evidence="1" key="1">
    <citation type="submission" date="2023-04" db="EMBL/GenBank/DDBJ databases">
        <authorList>
            <consortium name="ELIXIR-Norway"/>
        </authorList>
    </citation>
    <scope>NUCLEOTIDE SEQUENCE [LARGE SCALE GENOMIC DNA]</scope>
</reference>
<evidence type="ECO:0000313" key="2">
    <source>
        <dbReference type="Proteomes" id="UP001176941"/>
    </source>
</evidence>
<dbReference type="EMBL" id="OX459943">
    <property type="protein sequence ID" value="CAI9177878.1"/>
    <property type="molecule type" value="Genomic_DNA"/>
</dbReference>
<sequence length="114" mass="12905">MLEAELLAVSVVIDPRSRKICPEHYREKNFKGRKKYFSSLQLGFCIFLPHLQQIPCLIPGFSLPGQNNLSTQVVTSWLNRAFQEEICLLVSFQPRTVEQGTQSALCPGRHGCTI</sequence>
<evidence type="ECO:0000313" key="1">
    <source>
        <dbReference type="EMBL" id="CAI9177878.1"/>
    </source>
</evidence>
<protein>
    <submittedName>
        <fullName evidence="1">Uncharacterized protein</fullName>
    </submittedName>
</protein>
<dbReference type="Proteomes" id="UP001176941">
    <property type="component" value="Chromosome 7"/>
</dbReference>
<gene>
    <name evidence="1" type="ORF">MRATA1EN1_LOCUS26840</name>
</gene>
<accession>A0ABN8ZVA6</accession>
<proteinExistence type="predicted"/>
<keyword evidence="2" id="KW-1185">Reference proteome</keyword>